<comment type="caution">
    <text evidence="1">The sequence shown here is derived from an EMBL/GenBank/DDBJ whole genome shotgun (WGS) entry which is preliminary data.</text>
</comment>
<gene>
    <name evidence="1" type="ORF">RirG_011630</name>
</gene>
<dbReference type="EMBL" id="JEMT01007952">
    <property type="protein sequence ID" value="EXX78815.1"/>
    <property type="molecule type" value="Genomic_DNA"/>
</dbReference>
<reference evidence="1 2" key="1">
    <citation type="submission" date="2014-02" db="EMBL/GenBank/DDBJ databases">
        <title>Single nucleus genome sequencing reveals high similarity among nuclei of an endomycorrhizal fungus.</title>
        <authorList>
            <person name="Lin K."/>
            <person name="Geurts R."/>
            <person name="Zhang Z."/>
            <person name="Limpens E."/>
            <person name="Saunders D.G."/>
            <person name="Mu D."/>
            <person name="Pang E."/>
            <person name="Cao H."/>
            <person name="Cha H."/>
            <person name="Lin T."/>
            <person name="Zhou Q."/>
            <person name="Shang Y."/>
            <person name="Li Y."/>
            <person name="Ivanov S."/>
            <person name="Sharma T."/>
            <person name="Velzen R.V."/>
            <person name="Ruijter N.D."/>
            <person name="Aanen D.K."/>
            <person name="Win J."/>
            <person name="Kamoun S."/>
            <person name="Bisseling T."/>
            <person name="Huang S."/>
        </authorList>
    </citation>
    <scope>NUCLEOTIDE SEQUENCE [LARGE SCALE GENOMIC DNA]</scope>
    <source>
        <strain evidence="2">DAOM197198w</strain>
    </source>
</reference>
<protein>
    <submittedName>
        <fullName evidence="1">Uncharacterized protein</fullName>
    </submittedName>
</protein>
<proteinExistence type="predicted"/>
<keyword evidence="2" id="KW-1185">Reference proteome</keyword>
<dbReference type="Proteomes" id="UP000022910">
    <property type="component" value="Unassembled WGS sequence"/>
</dbReference>
<evidence type="ECO:0000313" key="2">
    <source>
        <dbReference type="Proteomes" id="UP000022910"/>
    </source>
</evidence>
<sequence length="114" mass="12609">MNFDQYIQYRALNTKAHVEGQAFNAEATDRHLEKAAANGAPEIKTVCAPISIELFERLTSTLNLLDISKRSFIEAALIEALDRADAIMAQVDIFENQYPPAEAVEASDRQAKGL</sequence>
<organism evidence="1 2">
    <name type="scientific">Rhizophagus irregularis (strain DAOM 197198w)</name>
    <name type="common">Glomus intraradices</name>
    <dbReference type="NCBI Taxonomy" id="1432141"/>
    <lineage>
        <taxon>Eukaryota</taxon>
        <taxon>Fungi</taxon>
        <taxon>Fungi incertae sedis</taxon>
        <taxon>Mucoromycota</taxon>
        <taxon>Glomeromycotina</taxon>
        <taxon>Glomeromycetes</taxon>
        <taxon>Glomerales</taxon>
        <taxon>Glomeraceae</taxon>
        <taxon>Rhizophagus</taxon>
    </lineage>
</organism>
<dbReference type="HOGENOM" id="CLU_2122388_0_0_1"/>
<evidence type="ECO:0000313" key="1">
    <source>
        <dbReference type="EMBL" id="EXX78815.1"/>
    </source>
</evidence>
<accession>A0A015KGP4</accession>
<dbReference type="AlphaFoldDB" id="A0A015KGP4"/>
<name>A0A015KGP4_RHIIW</name>